<dbReference type="EMBL" id="AP027266">
    <property type="protein sequence ID" value="BDW87199.1"/>
    <property type="molecule type" value="Genomic_DNA"/>
</dbReference>
<evidence type="ECO:0008006" key="3">
    <source>
        <dbReference type="Google" id="ProtNLM"/>
    </source>
</evidence>
<protein>
    <recommendedName>
        <fullName evidence="3">HEPN domain-containing protein</fullName>
    </recommendedName>
</protein>
<sequence>MIGTAGSMRSAPAWRQAYRSVEHGFAKAQCSNGKVMTRFPQEIQDFGNLFVKLQEDRHNADYDPMSRFQLSDVVQIIDAVEEAIRLYRRTDNKDRRAFAVWATMKARH</sequence>
<evidence type="ECO:0000313" key="1">
    <source>
        <dbReference type="EMBL" id="BDW87199.1"/>
    </source>
</evidence>
<dbReference type="Gene3D" id="1.20.120.330">
    <property type="entry name" value="Nucleotidyltransferases domain 2"/>
    <property type="match status" value="1"/>
</dbReference>
<proteinExistence type="predicted"/>
<dbReference type="AlphaFoldDB" id="A0AA48H652"/>
<accession>A0AA48H652</accession>
<organism evidence="1 2">
    <name type="scientific">Roseicyclus marinus</name>
    <dbReference type="NCBI Taxonomy" id="2161673"/>
    <lineage>
        <taxon>Bacteria</taxon>
        <taxon>Pseudomonadati</taxon>
        <taxon>Pseudomonadota</taxon>
        <taxon>Alphaproteobacteria</taxon>
        <taxon>Rhodobacterales</taxon>
        <taxon>Roseobacteraceae</taxon>
        <taxon>Roseicyclus</taxon>
    </lineage>
</organism>
<reference evidence="1 2" key="1">
    <citation type="submission" date="2023-01" db="EMBL/GenBank/DDBJ databases">
        <title>Complete genome sequence of Roseicyclus marinus strain Dej080120_10.</title>
        <authorList>
            <person name="Ueki S."/>
            <person name="Maruyama F."/>
        </authorList>
    </citation>
    <scope>NUCLEOTIDE SEQUENCE [LARGE SCALE GENOMIC DNA]</scope>
    <source>
        <strain evidence="1 2">Dej080120_10</strain>
    </source>
</reference>
<gene>
    <name evidence="1" type="ORF">MACH21_33760</name>
</gene>
<keyword evidence="2" id="KW-1185">Reference proteome</keyword>
<name>A0AA48H652_9RHOB</name>
<evidence type="ECO:0000313" key="2">
    <source>
        <dbReference type="Proteomes" id="UP001337723"/>
    </source>
</evidence>
<dbReference type="RefSeq" id="WP_338273278.1">
    <property type="nucleotide sequence ID" value="NZ_AP027266.1"/>
</dbReference>
<dbReference type="Proteomes" id="UP001337723">
    <property type="component" value="Chromosome"/>
</dbReference>
<dbReference type="KEGG" id="rmai:MACH21_33760"/>